<dbReference type="InterPro" id="IPR014016">
    <property type="entry name" value="UvrD-like_ATP-bd"/>
</dbReference>
<dbReference type="Pfam" id="PF00580">
    <property type="entry name" value="UvrD-helicase"/>
    <property type="match status" value="1"/>
</dbReference>
<feature type="domain" description="UvrD-like helicase ATP-binding" evidence="6">
    <location>
        <begin position="209"/>
        <end position="565"/>
    </location>
</feature>
<keyword evidence="8" id="KW-1185">Reference proteome</keyword>
<proteinExistence type="predicted"/>
<evidence type="ECO:0000313" key="8">
    <source>
        <dbReference type="Proteomes" id="UP000239706"/>
    </source>
</evidence>
<dbReference type="GO" id="GO:0005524">
    <property type="term" value="F:ATP binding"/>
    <property type="evidence" value="ECO:0007669"/>
    <property type="project" value="UniProtKB-UniRule"/>
</dbReference>
<dbReference type="GO" id="GO:0016787">
    <property type="term" value="F:hydrolase activity"/>
    <property type="evidence" value="ECO:0007669"/>
    <property type="project" value="UniProtKB-UniRule"/>
</dbReference>
<dbReference type="Gene3D" id="3.40.50.300">
    <property type="entry name" value="P-loop containing nucleotide triphosphate hydrolases"/>
    <property type="match status" value="3"/>
</dbReference>
<dbReference type="GO" id="GO:0003677">
    <property type="term" value="F:DNA binding"/>
    <property type="evidence" value="ECO:0007669"/>
    <property type="project" value="InterPro"/>
</dbReference>
<evidence type="ECO:0000256" key="5">
    <source>
        <dbReference type="PROSITE-ProRule" id="PRU00560"/>
    </source>
</evidence>
<dbReference type="EMBL" id="PVXO01000050">
    <property type="protein sequence ID" value="PRR78190.1"/>
    <property type="molecule type" value="Genomic_DNA"/>
</dbReference>
<dbReference type="PANTHER" id="PTHR11070">
    <property type="entry name" value="UVRD / RECB / PCRA DNA HELICASE FAMILY MEMBER"/>
    <property type="match status" value="1"/>
</dbReference>
<keyword evidence="4 5" id="KW-0067">ATP-binding</keyword>
<evidence type="ECO:0000256" key="3">
    <source>
        <dbReference type="ARBA" id="ARBA00022806"/>
    </source>
</evidence>
<accession>A0A2T0B2R5</accession>
<evidence type="ECO:0000256" key="2">
    <source>
        <dbReference type="ARBA" id="ARBA00022801"/>
    </source>
</evidence>
<evidence type="ECO:0000256" key="4">
    <source>
        <dbReference type="ARBA" id="ARBA00022840"/>
    </source>
</evidence>
<dbReference type="PANTHER" id="PTHR11070:SF17">
    <property type="entry name" value="DNA HELICASE IV"/>
    <property type="match status" value="1"/>
</dbReference>
<keyword evidence="1 5" id="KW-0547">Nucleotide-binding</keyword>
<protein>
    <submittedName>
        <fullName evidence="7">Helicase IV</fullName>
        <ecNumber evidence="7">3.6.4.12</ecNumber>
    </submittedName>
</protein>
<dbReference type="Proteomes" id="UP000239706">
    <property type="component" value="Unassembled WGS sequence"/>
</dbReference>
<name>A0A2T0B2R5_9CLOT</name>
<dbReference type="OrthoDB" id="9787585at2"/>
<evidence type="ECO:0000313" key="7">
    <source>
        <dbReference type="EMBL" id="PRR78190.1"/>
    </source>
</evidence>
<keyword evidence="2 5" id="KW-0378">Hydrolase</keyword>
<dbReference type="EC" id="3.6.4.12" evidence="7"/>
<dbReference type="GO" id="GO:0043138">
    <property type="term" value="F:3'-5' DNA helicase activity"/>
    <property type="evidence" value="ECO:0007669"/>
    <property type="project" value="TreeGrafter"/>
</dbReference>
<feature type="binding site" evidence="5">
    <location>
        <begin position="230"/>
        <end position="237"/>
    </location>
    <ligand>
        <name>ATP</name>
        <dbReference type="ChEBI" id="CHEBI:30616"/>
    </ligand>
</feature>
<dbReference type="SUPFAM" id="SSF52540">
    <property type="entry name" value="P-loop containing nucleoside triphosphate hydrolases"/>
    <property type="match status" value="1"/>
</dbReference>
<dbReference type="AlphaFoldDB" id="A0A2T0B2R5"/>
<dbReference type="PROSITE" id="PS51198">
    <property type="entry name" value="UVRD_HELICASE_ATP_BIND"/>
    <property type="match status" value="1"/>
</dbReference>
<dbReference type="InterPro" id="IPR000212">
    <property type="entry name" value="DNA_helicase_UvrD/REP"/>
</dbReference>
<dbReference type="GO" id="GO:0005829">
    <property type="term" value="C:cytosol"/>
    <property type="evidence" value="ECO:0007669"/>
    <property type="project" value="TreeGrafter"/>
</dbReference>
<evidence type="ECO:0000256" key="1">
    <source>
        <dbReference type="ARBA" id="ARBA00022741"/>
    </source>
</evidence>
<dbReference type="GO" id="GO:0000725">
    <property type="term" value="P:recombinational repair"/>
    <property type="evidence" value="ECO:0007669"/>
    <property type="project" value="TreeGrafter"/>
</dbReference>
<organism evidence="7 8">
    <name type="scientific">Clostridium liquoris</name>
    <dbReference type="NCBI Taxonomy" id="1289519"/>
    <lineage>
        <taxon>Bacteria</taxon>
        <taxon>Bacillati</taxon>
        <taxon>Bacillota</taxon>
        <taxon>Clostridia</taxon>
        <taxon>Eubacteriales</taxon>
        <taxon>Clostridiaceae</taxon>
        <taxon>Clostridium</taxon>
    </lineage>
</organism>
<reference evidence="7 8" key="1">
    <citation type="submission" date="2018-03" db="EMBL/GenBank/DDBJ databases">
        <title>Genome sequence of Clostridium liquoris DSM 100320.</title>
        <authorList>
            <person name="Poehlein A."/>
            <person name="Daniel R."/>
        </authorList>
    </citation>
    <scope>NUCLEOTIDE SEQUENCE [LARGE SCALE GENOMIC DNA]</scope>
    <source>
        <strain evidence="7 8">DSM 100320</strain>
    </source>
</reference>
<dbReference type="RefSeq" id="WP_106063942.1">
    <property type="nucleotide sequence ID" value="NZ_PVXO01000050.1"/>
</dbReference>
<sequence>MDNSDLDKEKEIQFNIEKERLEETIAVINKEIVNSLDKRKSIIKNITEYRKNAIEEHKDDEDQVAEYFDHERFIAEEQFNLIDKRLRELTILSPSPYFGKIHFMEEDSLNEETIYVGRFGVTPNEAYEPIVIDWRSPVAALFYAGKLGEAAYNAPMGEVKANILEKRQFIIKKAKLLGIFDSAIDVKDEILQMVLSSNSGDKLKDIIMTIQQEQDNLIRQPKNRTIVVDGVAGSGKTTVALHRVAYLLYNYRKTLQNKVLILGPNNIFMEYISMVLPSLGEGGVKQATFKDFALELIGLDHVMSLKDYMEKILIGDQNFIESILYKNSVNYINELDKLVVKLNNCYFKIRNVELLGKVISTKEEIEELFNKYFNSMPLFKRSKRIKRIIYSKIKDRRNEKIRELEKNYKETLAKLTPEEANSYGSDLDFKRRLEIRKIISKVIKVKNELQWIDNPNVVDIYNEFNNNKQLTRDDLAPILYLKIKLEGLTCKDEIKHVVIDEAQDYSALQFIVIKHLTRCQSLTIVGDSNQRLIPIKGAMPMNYLGDYLEFRDVKNFNLQKSYRSTQEIMTYANRYLNNNGIVPLVRNGEKVTEENIYSEKELQKKLVSTLKGLKEKGYESIAVICKDISRTEYISSIIKNKMYIKVIDKEDSIYNSGEVVIPSYLAKGLEFDAVIIIDDNLSSINYDKMMYVMCTRALHNLNVFKLNY</sequence>
<gene>
    <name evidence="7" type="primary">helD_1</name>
    <name evidence="7" type="ORF">CLLI_18590</name>
</gene>
<comment type="caution">
    <text evidence="7">The sequence shown here is derived from an EMBL/GenBank/DDBJ whole genome shotgun (WGS) entry which is preliminary data.</text>
</comment>
<dbReference type="InterPro" id="IPR027417">
    <property type="entry name" value="P-loop_NTPase"/>
</dbReference>
<keyword evidence="3 5" id="KW-0347">Helicase</keyword>
<evidence type="ECO:0000259" key="6">
    <source>
        <dbReference type="PROSITE" id="PS51198"/>
    </source>
</evidence>